<keyword evidence="1 3" id="KW-0238">DNA-binding</keyword>
<name>A0A9P7VZ89_9AGAR</name>
<dbReference type="EMBL" id="MU250528">
    <property type="protein sequence ID" value="KAG7449303.1"/>
    <property type="molecule type" value="Genomic_DNA"/>
</dbReference>
<organism evidence="6 7">
    <name type="scientific">Guyanagaster necrorhizus</name>
    <dbReference type="NCBI Taxonomy" id="856835"/>
    <lineage>
        <taxon>Eukaryota</taxon>
        <taxon>Fungi</taxon>
        <taxon>Dikarya</taxon>
        <taxon>Basidiomycota</taxon>
        <taxon>Agaricomycotina</taxon>
        <taxon>Agaricomycetes</taxon>
        <taxon>Agaricomycetidae</taxon>
        <taxon>Agaricales</taxon>
        <taxon>Marasmiineae</taxon>
        <taxon>Physalacriaceae</taxon>
        <taxon>Guyanagaster</taxon>
    </lineage>
</organism>
<dbReference type="GO" id="GO:0001228">
    <property type="term" value="F:DNA-binding transcription activator activity, RNA polymerase II-specific"/>
    <property type="evidence" value="ECO:0007669"/>
    <property type="project" value="TreeGrafter"/>
</dbReference>
<keyword evidence="7" id="KW-1185">Reference proteome</keyword>
<dbReference type="PANTHER" id="PTHR10270:SF161">
    <property type="entry name" value="SEX-DETERMINING REGION Y PROTEIN"/>
    <property type="match status" value="1"/>
</dbReference>
<evidence type="ECO:0000256" key="1">
    <source>
        <dbReference type="ARBA" id="ARBA00023125"/>
    </source>
</evidence>
<dbReference type="GO" id="GO:0005634">
    <property type="term" value="C:nucleus"/>
    <property type="evidence" value="ECO:0007669"/>
    <property type="project" value="UniProtKB-UniRule"/>
</dbReference>
<dbReference type="SMART" id="SM00398">
    <property type="entry name" value="HMG"/>
    <property type="match status" value="1"/>
</dbReference>
<dbReference type="InterPro" id="IPR009071">
    <property type="entry name" value="HMG_box_dom"/>
</dbReference>
<evidence type="ECO:0000313" key="7">
    <source>
        <dbReference type="Proteomes" id="UP000812287"/>
    </source>
</evidence>
<dbReference type="CDD" id="cd01389">
    <property type="entry name" value="HMG-box_ROX1-like"/>
    <property type="match status" value="1"/>
</dbReference>
<dbReference type="GO" id="GO:0030154">
    <property type="term" value="P:cell differentiation"/>
    <property type="evidence" value="ECO:0007669"/>
    <property type="project" value="TreeGrafter"/>
</dbReference>
<dbReference type="OrthoDB" id="6247875at2759"/>
<evidence type="ECO:0000313" key="6">
    <source>
        <dbReference type="EMBL" id="KAG7449303.1"/>
    </source>
</evidence>
<evidence type="ECO:0000256" key="3">
    <source>
        <dbReference type="PROSITE-ProRule" id="PRU00267"/>
    </source>
</evidence>
<comment type="caution">
    <text evidence="6">The sequence shown here is derived from an EMBL/GenBank/DDBJ whole genome shotgun (WGS) entry which is preliminary data.</text>
</comment>
<dbReference type="SUPFAM" id="SSF47095">
    <property type="entry name" value="HMG-box"/>
    <property type="match status" value="1"/>
</dbReference>
<keyword evidence="2" id="KW-0804">Transcription</keyword>
<protein>
    <recommendedName>
        <fullName evidence="5">HMG box domain-containing protein</fullName>
    </recommendedName>
</protein>
<feature type="compositionally biased region" description="Basic residues" evidence="4">
    <location>
        <begin position="266"/>
        <end position="277"/>
    </location>
</feature>
<evidence type="ECO:0000256" key="2">
    <source>
        <dbReference type="ARBA" id="ARBA00023163"/>
    </source>
</evidence>
<dbReference type="RefSeq" id="XP_043042803.1">
    <property type="nucleotide sequence ID" value="XM_043181832.1"/>
</dbReference>
<evidence type="ECO:0000259" key="5">
    <source>
        <dbReference type="PROSITE" id="PS50118"/>
    </source>
</evidence>
<gene>
    <name evidence="6" type="ORF">BT62DRAFT_676271</name>
</gene>
<keyword evidence="3" id="KW-0539">Nucleus</keyword>
<dbReference type="Pfam" id="PF00505">
    <property type="entry name" value="HMG_box"/>
    <property type="match status" value="1"/>
</dbReference>
<dbReference type="GO" id="GO:0000978">
    <property type="term" value="F:RNA polymerase II cis-regulatory region sequence-specific DNA binding"/>
    <property type="evidence" value="ECO:0007669"/>
    <property type="project" value="TreeGrafter"/>
</dbReference>
<proteinExistence type="predicted"/>
<accession>A0A9P7VZ89</accession>
<dbReference type="PROSITE" id="PS50118">
    <property type="entry name" value="HMG_BOX_2"/>
    <property type="match status" value="1"/>
</dbReference>
<dbReference type="Gene3D" id="1.10.30.10">
    <property type="entry name" value="High mobility group box domain"/>
    <property type="match status" value="1"/>
</dbReference>
<feature type="region of interest" description="Disordered" evidence="4">
    <location>
        <begin position="308"/>
        <end position="331"/>
    </location>
</feature>
<dbReference type="AlphaFoldDB" id="A0A9P7VZ89"/>
<evidence type="ECO:0000256" key="4">
    <source>
        <dbReference type="SAM" id="MobiDB-lite"/>
    </source>
</evidence>
<feature type="compositionally biased region" description="Basic and acidic residues" evidence="4">
    <location>
        <begin position="250"/>
        <end position="262"/>
    </location>
</feature>
<reference evidence="6" key="1">
    <citation type="submission" date="2020-11" db="EMBL/GenBank/DDBJ databases">
        <title>Adaptations for nitrogen fixation in a non-lichenized fungal sporocarp promotes dispersal by wood-feeding termites.</title>
        <authorList>
            <consortium name="DOE Joint Genome Institute"/>
            <person name="Koch R.A."/>
            <person name="Yoon G."/>
            <person name="Arayal U."/>
            <person name="Lail K."/>
            <person name="Amirebrahimi M."/>
            <person name="Labutti K."/>
            <person name="Lipzen A."/>
            <person name="Riley R."/>
            <person name="Barry K."/>
            <person name="Henrissat B."/>
            <person name="Grigoriev I.V."/>
            <person name="Herr J.R."/>
            <person name="Aime M.C."/>
        </authorList>
    </citation>
    <scope>NUCLEOTIDE SEQUENCE</scope>
    <source>
        <strain evidence="6">MCA 3950</strain>
    </source>
</reference>
<feature type="DNA-binding region" description="HMG box" evidence="3">
    <location>
        <begin position="188"/>
        <end position="263"/>
    </location>
</feature>
<dbReference type="PANTHER" id="PTHR10270">
    <property type="entry name" value="SOX TRANSCRIPTION FACTOR"/>
    <property type="match status" value="1"/>
</dbReference>
<feature type="region of interest" description="Disordered" evidence="4">
    <location>
        <begin position="250"/>
        <end position="286"/>
    </location>
</feature>
<dbReference type="InterPro" id="IPR036910">
    <property type="entry name" value="HMG_box_dom_sf"/>
</dbReference>
<feature type="domain" description="HMG box" evidence="5">
    <location>
        <begin position="188"/>
        <end position="263"/>
    </location>
</feature>
<sequence length="563" mass="61206">MQSSNVPSLFNSTWSFQDQHSQDHYSPPTEEFSNLSLSEIRLARSARGAHAYRSLKALDVTQNIGPLDVALTPGSYPSTPYVHLRATLPTSAFDNNSISSPTLIFHHMHPPTPHIPPSATLSAPSADECSMPLTQPPQIAGNSLGVHRMHAATSGTMLPTSLSTLPSTPEPGPQAGIAPDSIAKAQKVRRPPNPFMFFRSHLYRSHLEKLSNKDPKAKKGQQQVFSRVAGEAWNRTTLEERQPFIELAKEAQKTHRRDHPDYKYSPQRKRSRMKGHSRRDLESGADDTAPISKFVFVENVLDLQGKAIQEKPSRRRGKGRAQRFGAPSTSRIHPALSQPAIAPASPATGYRTHELGPMQTPSFVYVPQQFCGHSEGLADAPHQHIPLLDTGINMAAPSLSSITQPSPADDNTTQIGLTPAPVFPFSTLSHTSQNAFGFARATRTDNATSLTVTAPASPISYHSAELGPASAPFISSSTMPHMSLDSFGYPADLSLLIAPRRPSSSLGFFRDLERGKIISRPASTVPAVSHPATDHHYVMHPYTSSLIDHYANSLAEDVSPSPV</sequence>
<dbReference type="Proteomes" id="UP000812287">
    <property type="component" value="Unassembled WGS sequence"/>
</dbReference>
<dbReference type="GeneID" id="66104128"/>
<dbReference type="InterPro" id="IPR050140">
    <property type="entry name" value="SRY-related_HMG-box_TF-like"/>
</dbReference>